<feature type="region of interest" description="Disordered" evidence="1">
    <location>
        <begin position="269"/>
        <end position="323"/>
    </location>
</feature>
<feature type="transmembrane region" description="Helical" evidence="2">
    <location>
        <begin position="95"/>
        <end position="120"/>
    </location>
</feature>
<evidence type="ECO:0000256" key="2">
    <source>
        <dbReference type="SAM" id="Phobius"/>
    </source>
</evidence>
<accession>A0A6A6AX20</accession>
<feature type="compositionally biased region" description="Pro residues" evidence="1">
    <location>
        <begin position="305"/>
        <end position="320"/>
    </location>
</feature>
<feature type="region of interest" description="Disordered" evidence="1">
    <location>
        <begin position="223"/>
        <end position="250"/>
    </location>
</feature>
<evidence type="ECO:0000313" key="4">
    <source>
        <dbReference type="Proteomes" id="UP000799438"/>
    </source>
</evidence>
<gene>
    <name evidence="3" type="ORF">K452DRAFT_313319</name>
</gene>
<dbReference type="Proteomes" id="UP000799438">
    <property type="component" value="Unassembled WGS sequence"/>
</dbReference>
<name>A0A6A6AX20_9PEZI</name>
<evidence type="ECO:0000256" key="1">
    <source>
        <dbReference type="SAM" id="MobiDB-lite"/>
    </source>
</evidence>
<feature type="compositionally biased region" description="Low complexity" evidence="1">
    <location>
        <begin position="196"/>
        <end position="211"/>
    </location>
</feature>
<feature type="compositionally biased region" description="Basic and acidic residues" evidence="1">
    <location>
        <begin position="240"/>
        <end position="249"/>
    </location>
</feature>
<keyword evidence="2" id="KW-0812">Transmembrane</keyword>
<dbReference type="GeneID" id="54301147"/>
<proteinExistence type="predicted"/>
<feature type="region of interest" description="Disordered" evidence="1">
    <location>
        <begin position="150"/>
        <end position="211"/>
    </location>
</feature>
<keyword evidence="2" id="KW-0472">Membrane</keyword>
<dbReference type="EMBL" id="ML995526">
    <property type="protein sequence ID" value="KAF2136290.1"/>
    <property type="molecule type" value="Genomic_DNA"/>
</dbReference>
<protein>
    <submittedName>
        <fullName evidence="3">Uncharacterized protein</fullName>
    </submittedName>
</protein>
<feature type="compositionally biased region" description="Low complexity" evidence="1">
    <location>
        <begin position="269"/>
        <end position="284"/>
    </location>
</feature>
<evidence type="ECO:0000313" key="3">
    <source>
        <dbReference type="EMBL" id="KAF2136290.1"/>
    </source>
</evidence>
<keyword evidence="4" id="KW-1185">Reference proteome</keyword>
<organism evidence="3 4">
    <name type="scientific">Aplosporella prunicola CBS 121167</name>
    <dbReference type="NCBI Taxonomy" id="1176127"/>
    <lineage>
        <taxon>Eukaryota</taxon>
        <taxon>Fungi</taxon>
        <taxon>Dikarya</taxon>
        <taxon>Ascomycota</taxon>
        <taxon>Pezizomycotina</taxon>
        <taxon>Dothideomycetes</taxon>
        <taxon>Dothideomycetes incertae sedis</taxon>
        <taxon>Botryosphaeriales</taxon>
        <taxon>Aplosporellaceae</taxon>
        <taxon>Aplosporella</taxon>
    </lineage>
</organism>
<keyword evidence="2" id="KW-1133">Transmembrane helix</keyword>
<reference evidence="3" key="1">
    <citation type="journal article" date="2020" name="Stud. Mycol.">
        <title>101 Dothideomycetes genomes: a test case for predicting lifestyles and emergence of pathogens.</title>
        <authorList>
            <person name="Haridas S."/>
            <person name="Albert R."/>
            <person name="Binder M."/>
            <person name="Bloem J."/>
            <person name="Labutti K."/>
            <person name="Salamov A."/>
            <person name="Andreopoulos B."/>
            <person name="Baker S."/>
            <person name="Barry K."/>
            <person name="Bills G."/>
            <person name="Bluhm B."/>
            <person name="Cannon C."/>
            <person name="Castanera R."/>
            <person name="Culley D."/>
            <person name="Daum C."/>
            <person name="Ezra D."/>
            <person name="Gonzalez J."/>
            <person name="Henrissat B."/>
            <person name="Kuo A."/>
            <person name="Liang C."/>
            <person name="Lipzen A."/>
            <person name="Lutzoni F."/>
            <person name="Magnuson J."/>
            <person name="Mondo S."/>
            <person name="Nolan M."/>
            <person name="Ohm R."/>
            <person name="Pangilinan J."/>
            <person name="Park H.-J."/>
            <person name="Ramirez L."/>
            <person name="Alfaro M."/>
            <person name="Sun H."/>
            <person name="Tritt A."/>
            <person name="Yoshinaga Y."/>
            <person name="Zwiers L.-H."/>
            <person name="Turgeon B."/>
            <person name="Goodwin S."/>
            <person name="Spatafora J."/>
            <person name="Crous P."/>
            <person name="Grigoriev I."/>
        </authorList>
    </citation>
    <scope>NUCLEOTIDE SEQUENCE</scope>
    <source>
        <strain evidence="3">CBS 121167</strain>
    </source>
</reference>
<dbReference type="RefSeq" id="XP_033392008.1">
    <property type="nucleotide sequence ID" value="XM_033543650.1"/>
</dbReference>
<dbReference type="AlphaFoldDB" id="A0A6A6AX20"/>
<sequence>MAPKRFYPYTLPALSNSSSSSTAFNSSAQLSPLSNSTYNHTGFQPPYRPNWNTTAWPLNHSSIVDSDHSHSAAYTPSQSLLRRANDSLTGKNGDWIGSLAVIIPAAIIGSLLLGALICLLCANTRGTSLSACLCGRRARKNRRYEDIEMAAVDKQPSSEPQPAPRRHSPPTGIRLTIEREEPQPQPQPHISAADKSTMQTQTQAQKQSQSTYWRRLTPLQHPTAPTAAHIPHKPAANLHDPAHEQEPEQHLTSLRRFSVDRYFAPADSFEVGSEGSSEGSGEFVDVPLDGPLDGDYAPHKALASPPTPPRDCPLTPTPPPREVEEVVIVQRPGKLPIRTRVLREN</sequence>